<feature type="transmembrane region" description="Helical" evidence="1">
    <location>
        <begin position="154"/>
        <end position="174"/>
    </location>
</feature>
<gene>
    <name evidence="2" type="ORF">Q75_12545</name>
</gene>
<name>A0A147K679_9BACI</name>
<dbReference type="AlphaFoldDB" id="A0A147K679"/>
<dbReference type="OrthoDB" id="2739240at2"/>
<dbReference type="EMBL" id="LDYG01000039">
    <property type="protein sequence ID" value="KUP05346.1"/>
    <property type="molecule type" value="Genomic_DNA"/>
</dbReference>
<accession>A0A147K679</accession>
<feature type="transmembrane region" description="Helical" evidence="1">
    <location>
        <begin position="6"/>
        <end position="27"/>
    </location>
</feature>
<dbReference type="STRING" id="1150625.Q75_12545"/>
<keyword evidence="3" id="KW-1185">Reference proteome</keyword>
<keyword evidence="1" id="KW-0812">Transmembrane</keyword>
<evidence type="ECO:0008006" key="4">
    <source>
        <dbReference type="Google" id="ProtNLM"/>
    </source>
</evidence>
<evidence type="ECO:0000313" key="2">
    <source>
        <dbReference type="EMBL" id="KUP05346.1"/>
    </source>
</evidence>
<dbReference type="InterPro" id="IPR035289">
    <property type="entry name" value="DUF5366"/>
</dbReference>
<keyword evidence="1" id="KW-1133">Transmembrane helix</keyword>
<keyword evidence="1" id="KW-0472">Membrane</keyword>
<dbReference type="PATRIC" id="fig|1150625.3.peg.2638"/>
<feature type="transmembrane region" description="Helical" evidence="1">
    <location>
        <begin position="64"/>
        <end position="87"/>
    </location>
</feature>
<evidence type="ECO:0000313" key="3">
    <source>
        <dbReference type="Proteomes" id="UP000074108"/>
    </source>
</evidence>
<evidence type="ECO:0000256" key="1">
    <source>
        <dbReference type="SAM" id="Phobius"/>
    </source>
</evidence>
<protein>
    <recommendedName>
        <fullName evidence="4">Yip1 domain-containing protein</fullName>
    </recommendedName>
</protein>
<proteinExistence type="predicted"/>
<feature type="transmembrane region" description="Helical" evidence="1">
    <location>
        <begin position="99"/>
        <end position="118"/>
    </location>
</feature>
<feature type="transmembrane region" description="Helical" evidence="1">
    <location>
        <begin position="124"/>
        <end position="142"/>
    </location>
</feature>
<reference evidence="2 3" key="1">
    <citation type="journal article" date="2016" name="Front. Microbiol.">
        <title>Microevolution Analysis of Bacillus coahuilensis Unveils Differences in Phosphorus Acquisition Strategies and Their Regulation.</title>
        <authorList>
            <person name="Gomez-Lunar Z."/>
            <person name="Hernandez-Gonzalez I."/>
            <person name="Rodriguez-Torres M.D."/>
            <person name="Souza V."/>
            <person name="Olmedo-Alvarez G."/>
        </authorList>
    </citation>
    <scope>NUCLEOTIDE SEQUENCE [LARGE SCALE GENOMIC DNA]</scope>
    <source>
        <strain evidence="3">p1.1.43</strain>
    </source>
</reference>
<dbReference type="Pfam" id="PF17328">
    <property type="entry name" value="DUF5366"/>
    <property type="match status" value="1"/>
</dbReference>
<dbReference type="Proteomes" id="UP000074108">
    <property type="component" value="Unassembled WGS sequence"/>
</dbReference>
<organism evidence="2 3">
    <name type="scientific">Bacillus coahuilensis p1.1.43</name>
    <dbReference type="NCBI Taxonomy" id="1150625"/>
    <lineage>
        <taxon>Bacteria</taxon>
        <taxon>Bacillati</taxon>
        <taxon>Bacillota</taxon>
        <taxon>Bacilli</taxon>
        <taxon>Bacillales</taxon>
        <taxon>Bacillaceae</taxon>
        <taxon>Bacillus</taxon>
    </lineage>
</organism>
<comment type="caution">
    <text evidence="2">The sequence shown here is derived from an EMBL/GenBank/DDBJ whole genome shotgun (WGS) entry which is preliminary data.</text>
</comment>
<dbReference type="RefSeq" id="WP_059351553.1">
    <property type="nucleotide sequence ID" value="NZ_LDYG01000039.1"/>
</dbReference>
<sequence>MRNAFVTSYVPLLSILLFSLSYSIYVIGKVKEFLRGIGLYQGMSQFLSEVQLTVLLIASSMTFFFMLLSAFKLIAETINGLSFLFFVDSRDELNLYTSLKPLSWIFLVGGFLSIFLTFSIWGMVGISVLVVLIYLVVFFYNVGAVTNIGRLLGVMLFNISSYSALILLLLYIGLKLYNGVLSSLSLVPS</sequence>